<evidence type="ECO:0000313" key="4">
    <source>
        <dbReference type="Proteomes" id="UP000095395"/>
    </source>
</evidence>
<feature type="signal peptide" evidence="1">
    <location>
        <begin position="1"/>
        <end position="27"/>
    </location>
</feature>
<reference evidence="3 4" key="1">
    <citation type="submission" date="2015-09" db="EMBL/GenBank/DDBJ databases">
        <authorList>
            <consortium name="Pathogen Informatics"/>
        </authorList>
    </citation>
    <scope>NUCLEOTIDE SEQUENCE [LARGE SCALE GENOMIC DNA]</scope>
    <source>
        <strain evidence="3 4">2789STDY5608835</strain>
    </source>
</reference>
<sequence length="311" mass="34540">MNKSKKYILSFVCILFGLLLFFNCIHAARQAQPLSDTLGQSYDLRSDYLITQYADATGQHGTFYTIENSESLIILDGGWSGNADAVRSVIAAHDNTVNAWIISHPHQDHAGAFNSIYSDLQGITIEHLYDNSFDYDFVETNGEPYDDISVMETYHALTSQTENLTHLKRGDQLDICGLTVNVLNAYDDQVIENVGGEKDYQNNASLMLRITNQTESLLFCSDIKYDMESFLTASIDPELLSCKYLQVGHHGNWSFSEDFYTASGASVYFFDAPSAITDSPDYPASALKNSLLSKGKTVLDFSTAPNSVCLK</sequence>
<proteinExistence type="predicted"/>
<dbReference type="AlphaFoldDB" id="A0A173YVI0"/>
<dbReference type="Gene3D" id="3.60.15.10">
    <property type="entry name" value="Ribonuclease Z/Hydroxyacylglutathione hydrolase-like"/>
    <property type="match status" value="1"/>
</dbReference>
<evidence type="ECO:0000259" key="2">
    <source>
        <dbReference type="Pfam" id="PF00753"/>
    </source>
</evidence>
<evidence type="ECO:0000256" key="1">
    <source>
        <dbReference type="SAM" id="SignalP"/>
    </source>
</evidence>
<organism evidence="3 4">
    <name type="scientific">Roseburia inulinivorans</name>
    <dbReference type="NCBI Taxonomy" id="360807"/>
    <lineage>
        <taxon>Bacteria</taxon>
        <taxon>Bacillati</taxon>
        <taxon>Bacillota</taxon>
        <taxon>Clostridia</taxon>
        <taxon>Lachnospirales</taxon>
        <taxon>Lachnospiraceae</taxon>
        <taxon>Roseburia</taxon>
    </lineage>
</organism>
<dbReference type="InterPro" id="IPR001279">
    <property type="entry name" value="Metallo-B-lactamas"/>
</dbReference>
<feature type="domain" description="Metallo-beta-lactamase" evidence="2">
    <location>
        <begin position="61"/>
        <end position="115"/>
    </location>
</feature>
<dbReference type="PANTHER" id="PTHR30619:SF1">
    <property type="entry name" value="RECOMBINATION PROTEIN 2"/>
    <property type="match status" value="1"/>
</dbReference>
<dbReference type="InterPro" id="IPR052159">
    <property type="entry name" value="Competence_DNA_uptake"/>
</dbReference>
<evidence type="ECO:0000313" key="3">
    <source>
        <dbReference type="EMBL" id="CUN67527.1"/>
    </source>
</evidence>
<accession>A0A173YVI0</accession>
<dbReference type="RefSeq" id="WP_055301658.1">
    <property type="nucleotide sequence ID" value="NZ_CYYR01000005.1"/>
</dbReference>
<dbReference type="Pfam" id="PF00753">
    <property type="entry name" value="Lactamase_B"/>
    <property type="match status" value="1"/>
</dbReference>
<dbReference type="SUPFAM" id="SSF56281">
    <property type="entry name" value="Metallo-hydrolase/oxidoreductase"/>
    <property type="match status" value="1"/>
</dbReference>
<feature type="chain" id="PRO_5008016432" evidence="1">
    <location>
        <begin position="28"/>
        <end position="311"/>
    </location>
</feature>
<name>A0A173YVI0_9FIRM</name>
<protein>
    <submittedName>
        <fullName evidence="3">ComEC family competence protein</fullName>
    </submittedName>
</protein>
<dbReference type="InterPro" id="IPR036866">
    <property type="entry name" value="RibonucZ/Hydroxyglut_hydro"/>
</dbReference>
<dbReference type="PANTHER" id="PTHR30619">
    <property type="entry name" value="DNA INTERNALIZATION/COMPETENCE PROTEIN COMEC/REC2"/>
    <property type="match status" value="1"/>
</dbReference>
<dbReference type="EMBL" id="CYYR01000005">
    <property type="protein sequence ID" value="CUN67527.1"/>
    <property type="molecule type" value="Genomic_DNA"/>
</dbReference>
<keyword evidence="1" id="KW-0732">Signal</keyword>
<gene>
    <name evidence="3" type="ORF">ERS852392_01058</name>
</gene>
<dbReference type="Proteomes" id="UP000095395">
    <property type="component" value="Unassembled WGS sequence"/>
</dbReference>